<feature type="region of interest" description="Disordered" evidence="1">
    <location>
        <begin position="163"/>
        <end position="187"/>
    </location>
</feature>
<protein>
    <submittedName>
        <fullName evidence="2">Uncharacterized protein</fullName>
    </submittedName>
</protein>
<evidence type="ECO:0000256" key="1">
    <source>
        <dbReference type="SAM" id="MobiDB-lite"/>
    </source>
</evidence>
<dbReference type="Proteomes" id="UP000719267">
    <property type="component" value="Unassembled WGS sequence"/>
</dbReference>
<feature type="compositionally biased region" description="Basic and acidic residues" evidence="1">
    <location>
        <begin position="172"/>
        <end position="187"/>
    </location>
</feature>
<comment type="caution">
    <text evidence="2">The sequence shown here is derived from an EMBL/GenBank/DDBJ whole genome shotgun (WGS) entry which is preliminary data.</text>
</comment>
<reference evidence="2 3" key="1">
    <citation type="submission" date="2021-07" db="EMBL/GenBank/DDBJ databases">
        <title>Mesonia aestuariivivens sp. nov., isolated from a tidal flat.</title>
        <authorList>
            <person name="Kim Y.-O."/>
            <person name="Yoon J.-H."/>
        </authorList>
    </citation>
    <scope>NUCLEOTIDE SEQUENCE [LARGE SCALE GENOMIC DNA]</scope>
    <source>
        <strain evidence="2 3">JHPTF-M18</strain>
    </source>
</reference>
<sequence>MHIEIKKAALSGTLFLTYEYDETEAGRKTNHKCKSDAPIHEDLRDAIKALTPHFVMLTEMQKKPDLAKDLDLKTVSEGLLKKYTVKGFQVEEVKGIIFVTLSGTKFLSNGQTVKFDTPRTDRGTDEDAYEFFDKLMELIEHCQEEILEFMDGKQAETNQTEMFGDDEADGFNPDRTENQEGDHVSKARETFKKLEKDGYKIEVSTSSNEENDAA</sequence>
<proteinExistence type="predicted"/>
<name>A0ABS6W0C3_9FLAO</name>
<gene>
    <name evidence="2" type="ORF">KW502_05725</name>
</gene>
<dbReference type="RefSeq" id="WP_219039573.1">
    <property type="nucleotide sequence ID" value="NZ_JAHWDF010000004.1"/>
</dbReference>
<keyword evidence="3" id="KW-1185">Reference proteome</keyword>
<evidence type="ECO:0000313" key="2">
    <source>
        <dbReference type="EMBL" id="MBW2961293.1"/>
    </source>
</evidence>
<accession>A0ABS6W0C3</accession>
<dbReference type="EMBL" id="JAHWDF010000004">
    <property type="protein sequence ID" value="MBW2961293.1"/>
    <property type="molecule type" value="Genomic_DNA"/>
</dbReference>
<evidence type="ECO:0000313" key="3">
    <source>
        <dbReference type="Proteomes" id="UP000719267"/>
    </source>
</evidence>
<organism evidence="2 3">
    <name type="scientific">Mesonia aestuariivivens</name>
    <dbReference type="NCBI Taxonomy" id="2796128"/>
    <lineage>
        <taxon>Bacteria</taxon>
        <taxon>Pseudomonadati</taxon>
        <taxon>Bacteroidota</taxon>
        <taxon>Flavobacteriia</taxon>
        <taxon>Flavobacteriales</taxon>
        <taxon>Flavobacteriaceae</taxon>
        <taxon>Mesonia</taxon>
    </lineage>
</organism>